<dbReference type="EMBL" id="JAEVLS010000003">
    <property type="protein sequence ID" value="MBM0105943.1"/>
    <property type="molecule type" value="Genomic_DNA"/>
</dbReference>
<feature type="chain" id="PRO_5047367787" evidence="1">
    <location>
        <begin position="23"/>
        <end position="396"/>
    </location>
</feature>
<dbReference type="PANTHER" id="PTHR21666">
    <property type="entry name" value="PEPTIDASE-RELATED"/>
    <property type="match status" value="1"/>
</dbReference>
<dbReference type="RefSeq" id="WP_203168018.1">
    <property type="nucleotide sequence ID" value="NZ_JAEVLS010000003.1"/>
</dbReference>
<keyword evidence="1" id="KW-0732">Signal</keyword>
<evidence type="ECO:0000313" key="4">
    <source>
        <dbReference type="Proteomes" id="UP000661077"/>
    </source>
</evidence>
<evidence type="ECO:0000313" key="3">
    <source>
        <dbReference type="EMBL" id="MBM0105943.1"/>
    </source>
</evidence>
<organism evidence="3 4">
    <name type="scientific">Steroidobacter gossypii</name>
    <dbReference type="NCBI Taxonomy" id="2805490"/>
    <lineage>
        <taxon>Bacteria</taxon>
        <taxon>Pseudomonadati</taxon>
        <taxon>Pseudomonadota</taxon>
        <taxon>Gammaproteobacteria</taxon>
        <taxon>Steroidobacterales</taxon>
        <taxon>Steroidobacteraceae</taxon>
        <taxon>Steroidobacter</taxon>
    </lineage>
</organism>
<accession>A0ABS1WYA0</accession>
<protein>
    <submittedName>
        <fullName evidence="3">M23 family metallopeptidase</fullName>
    </submittedName>
</protein>
<evidence type="ECO:0000256" key="1">
    <source>
        <dbReference type="SAM" id="SignalP"/>
    </source>
</evidence>
<dbReference type="Proteomes" id="UP000661077">
    <property type="component" value="Unassembled WGS sequence"/>
</dbReference>
<proteinExistence type="predicted"/>
<comment type="caution">
    <text evidence="3">The sequence shown here is derived from an EMBL/GenBank/DDBJ whole genome shotgun (WGS) entry which is preliminary data.</text>
</comment>
<evidence type="ECO:0000259" key="2">
    <source>
        <dbReference type="Pfam" id="PF01551"/>
    </source>
</evidence>
<dbReference type="InterPro" id="IPR016047">
    <property type="entry name" value="M23ase_b-sheet_dom"/>
</dbReference>
<dbReference type="SUPFAM" id="SSF51261">
    <property type="entry name" value="Duplicated hybrid motif"/>
    <property type="match status" value="1"/>
</dbReference>
<dbReference type="InterPro" id="IPR050570">
    <property type="entry name" value="Cell_wall_metabolism_enzyme"/>
</dbReference>
<name>A0ABS1WYA0_9GAMM</name>
<dbReference type="InterPro" id="IPR011055">
    <property type="entry name" value="Dup_hybrid_motif"/>
</dbReference>
<sequence>MTSSASVVVLVMLAWFAPLDQAAASQQRARLVQSVDIQIPSAPTPVTIAGARHLAYELHITNFRPVDVVLKRLEILDAGRDSRVAEFSDSQLAARLDRVGARVADAERQIIPPGGRTIIYLWLPLEDRSAIPARLQHRIELDLMRSSGREHAVITDSGCAVRGEQPVVLNAPLRGGPWVALYDPLMVGGHRTSVYTLNGRARIPARFAIDWVKLGDDATRARGDVNSIRNWHGYGAEVLAVADGVIAEAVDDMTEGATLSEATGPLALENASGNYVTLDLGGGRYAFYEHLQHGSIAVKRGDRVKSGQVLGRLGNSGSSSSGPHLHFHVADAEAELAAEGLPYVFSGFEVVGAYDDIHTFATGEPWKSSSLPAAARKRSRELPGANTVIVFPELKR</sequence>
<reference evidence="3 4" key="1">
    <citation type="journal article" date="2021" name="Int. J. Syst. Evol. Microbiol.">
        <title>Steroidobacter gossypii sp. nov., isolated from soil of cotton cropping field.</title>
        <authorList>
            <person name="Huang R."/>
            <person name="Yang S."/>
            <person name="Zhen C."/>
            <person name="Liu W."/>
        </authorList>
    </citation>
    <scope>NUCLEOTIDE SEQUENCE [LARGE SCALE GENOMIC DNA]</scope>
    <source>
        <strain evidence="3 4">S1-65</strain>
    </source>
</reference>
<gene>
    <name evidence="3" type="ORF">JM946_14520</name>
</gene>
<dbReference type="PANTHER" id="PTHR21666:SF270">
    <property type="entry name" value="MUREIN HYDROLASE ACTIVATOR ENVC"/>
    <property type="match status" value="1"/>
</dbReference>
<feature type="signal peptide" evidence="1">
    <location>
        <begin position="1"/>
        <end position="22"/>
    </location>
</feature>
<dbReference type="Pfam" id="PF01551">
    <property type="entry name" value="Peptidase_M23"/>
    <property type="match status" value="1"/>
</dbReference>
<keyword evidence="4" id="KW-1185">Reference proteome</keyword>
<feature type="domain" description="M23ase beta-sheet core" evidence="2">
    <location>
        <begin position="234"/>
        <end position="331"/>
    </location>
</feature>
<dbReference type="CDD" id="cd12797">
    <property type="entry name" value="M23_peptidase"/>
    <property type="match status" value="1"/>
</dbReference>
<dbReference type="Gene3D" id="2.70.70.10">
    <property type="entry name" value="Glucose Permease (Domain IIA)"/>
    <property type="match status" value="1"/>
</dbReference>